<keyword evidence="3" id="KW-0255">Endonuclease</keyword>
<sequence>MDKPSYVYILASRPYGTLYIGVTSDLIKRIWQHREAAAASFTKKYCINRLVWYEIHTDIREAITREKRLKSWKRNWKVNLIQSVNPLWRDLYHEIV</sequence>
<dbReference type="Pfam" id="PF01541">
    <property type="entry name" value="GIY-YIG"/>
    <property type="match status" value="1"/>
</dbReference>
<dbReference type="SUPFAM" id="SSF82771">
    <property type="entry name" value="GIY-YIG endonuclease"/>
    <property type="match status" value="1"/>
</dbReference>
<dbReference type="PANTHER" id="PTHR34477:SF5">
    <property type="entry name" value="BSL5627 PROTEIN"/>
    <property type="match status" value="1"/>
</dbReference>
<keyword evidence="4" id="KW-1185">Reference proteome</keyword>
<dbReference type="InterPro" id="IPR000305">
    <property type="entry name" value="GIY-YIG_endonuc"/>
</dbReference>
<name>A0A7W9U672_9BURK</name>
<protein>
    <submittedName>
        <fullName evidence="3">Putative endonuclease</fullName>
    </submittedName>
</protein>
<evidence type="ECO:0000313" key="3">
    <source>
        <dbReference type="EMBL" id="MBB6132353.1"/>
    </source>
</evidence>
<dbReference type="CDD" id="cd10448">
    <property type="entry name" value="GIY-YIG_unchar_3"/>
    <property type="match status" value="1"/>
</dbReference>
<dbReference type="PANTHER" id="PTHR34477">
    <property type="entry name" value="UPF0213 PROTEIN YHBQ"/>
    <property type="match status" value="1"/>
</dbReference>
<dbReference type="AlphaFoldDB" id="A0A7W9U672"/>
<dbReference type="RefSeq" id="WP_183550420.1">
    <property type="nucleotide sequence ID" value="NZ_JACHBX010000001.1"/>
</dbReference>
<accession>A0A7W9U672</accession>
<reference evidence="3 4" key="1">
    <citation type="submission" date="2020-08" db="EMBL/GenBank/DDBJ databases">
        <title>The Agave Microbiome: Exploring the role of microbial communities in plant adaptations to desert environments.</title>
        <authorList>
            <person name="Partida-Martinez L.P."/>
        </authorList>
    </citation>
    <scope>NUCLEOTIDE SEQUENCE [LARGE SCALE GENOMIC DNA]</scope>
    <source>
        <strain evidence="3 4">AT3.2</strain>
    </source>
</reference>
<dbReference type="EMBL" id="JACHBX010000001">
    <property type="protein sequence ID" value="MBB6132353.1"/>
    <property type="molecule type" value="Genomic_DNA"/>
</dbReference>
<proteinExistence type="inferred from homology"/>
<comment type="similarity">
    <text evidence="1">Belongs to the UPF0213 family.</text>
</comment>
<keyword evidence="3" id="KW-0540">Nuclease</keyword>
<dbReference type="PROSITE" id="PS50164">
    <property type="entry name" value="GIY_YIG"/>
    <property type="match status" value="1"/>
</dbReference>
<dbReference type="GO" id="GO:0004519">
    <property type="term" value="F:endonuclease activity"/>
    <property type="evidence" value="ECO:0007669"/>
    <property type="project" value="UniProtKB-KW"/>
</dbReference>
<evidence type="ECO:0000313" key="4">
    <source>
        <dbReference type="Proteomes" id="UP000540787"/>
    </source>
</evidence>
<organism evidence="3 4">
    <name type="scientific">Massilia aurea</name>
    <dbReference type="NCBI Taxonomy" id="373040"/>
    <lineage>
        <taxon>Bacteria</taxon>
        <taxon>Pseudomonadati</taxon>
        <taxon>Pseudomonadota</taxon>
        <taxon>Betaproteobacteria</taxon>
        <taxon>Burkholderiales</taxon>
        <taxon>Oxalobacteraceae</taxon>
        <taxon>Telluria group</taxon>
        <taxon>Massilia</taxon>
    </lineage>
</organism>
<keyword evidence="3" id="KW-0378">Hydrolase</keyword>
<evidence type="ECO:0000256" key="1">
    <source>
        <dbReference type="ARBA" id="ARBA00007435"/>
    </source>
</evidence>
<dbReference type="InterPro" id="IPR050190">
    <property type="entry name" value="UPF0213_domain"/>
</dbReference>
<feature type="domain" description="GIY-YIG" evidence="2">
    <location>
        <begin position="3"/>
        <end position="80"/>
    </location>
</feature>
<dbReference type="InterPro" id="IPR035901">
    <property type="entry name" value="GIY-YIG_endonuc_sf"/>
</dbReference>
<evidence type="ECO:0000259" key="2">
    <source>
        <dbReference type="PROSITE" id="PS50164"/>
    </source>
</evidence>
<dbReference type="Gene3D" id="3.40.1440.10">
    <property type="entry name" value="GIY-YIG endonuclease"/>
    <property type="match status" value="1"/>
</dbReference>
<dbReference type="Proteomes" id="UP000540787">
    <property type="component" value="Unassembled WGS sequence"/>
</dbReference>
<gene>
    <name evidence="3" type="ORF">HD842_000464</name>
</gene>
<comment type="caution">
    <text evidence="3">The sequence shown here is derived from an EMBL/GenBank/DDBJ whole genome shotgun (WGS) entry which is preliminary data.</text>
</comment>